<feature type="domain" description="CCHC-type" evidence="3">
    <location>
        <begin position="309"/>
        <end position="322"/>
    </location>
</feature>
<organism evidence="4 5">
    <name type="scientific">Tagetes erecta</name>
    <name type="common">African marigold</name>
    <dbReference type="NCBI Taxonomy" id="13708"/>
    <lineage>
        <taxon>Eukaryota</taxon>
        <taxon>Viridiplantae</taxon>
        <taxon>Streptophyta</taxon>
        <taxon>Embryophyta</taxon>
        <taxon>Tracheophyta</taxon>
        <taxon>Spermatophyta</taxon>
        <taxon>Magnoliopsida</taxon>
        <taxon>eudicotyledons</taxon>
        <taxon>Gunneridae</taxon>
        <taxon>Pentapetalae</taxon>
        <taxon>asterids</taxon>
        <taxon>campanulids</taxon>
        <taxon>Asterales</taxon>
        <taxon>Asteraceae</taxon>
        <taxon>Asteroideae</taxon>
        <taxon>Heliantheae alliance</taxon>
        <taxon>Tageteae</taxon>
        <taxon>Tagetes</taxon>
    </lineage>
</organism>
<keyword evidence="1" id="KW-0479">Metal-binding</keyword>
<comment type="caution">
    <text evidence="4">The sequence shown here is derived from an EMBL/GenBank/DDBJ whole genome shotgun (WGS) entry which is preliminary data.</text>
</comment>
<dbReference type="PANTHER" id="PTHR15503:SF45">
    <property type="entry name" value="RNA-DIRECTED DNA POLYMERASE HOMOLOG"/>
    <property type="match status" value="1"/>
</dbReference>
<feature type="compositionally biased region" description="Basic and acidic residues" evidence="2">
    <location>
        <begin position="241"/>
        <end position="251"/>
    </location>
</feature>
<dbReference type="InterPro" id="IPR005162">
    <property type="entry name" value="Retrotrans_gag_dom"/>
</dbReference>
<feature type="region of interest" description="Disordered" evidence="2">
    <location>
        <begin position="241"/>
        <end position="289"/>
    </location>
</feature>
<evidence type="ECO:0000256" key="2">
    <source>
        <dbReference type="SAM" id="MobiDB-lite"/>
    </source>
</evidence>
<keyword evidence="1" id="KW-0862">Zinc</keyword>
<protein>
    <recommendedName>
        <fullName evidence="3">CCHC-type domain-containing protein</fullName>
    </recommendedName>
</protein>
<evidence type="ECO:0000313" key="4">
    <source>
        <dbReference type="EMBL" id="KAK1419370.1"/>
    </source>
</evidence>
<proteinExistence type="predicted"/>
<sequence>MAGRGGRNPGRGRGNINMTAAELATLIQDRVAEALAAHAQAQAAVNGGQGACTFTDFMDCKPRTFSGSEGATGLLRWIEKVESVFAMCNCPPNNHVKYATGTLDGAALTWWNIQVQRLGLANANALPWEEFKTLLRDEYCPRGEVQKLEGEFWNLKMKGSEIEAYTTRSHELAVLCPNMVNPAYKRIEKYIDGLAPQIQGLVMAANPESIQQAILLAHKLTDQAVAQGTLPARGATTTIVDKKRKWEESNSDKATSSDQPQPQSKRYESTRNYNQSSSSNQNQGGYAGKSPKCDKCNRHHFGQCTRTPCQRCGKPGHVAKDCWGELLNKQQPRQQNQNQGPARGCYECGAEGHFKKYCPKLKKNDDGNDGNVARGRAFVIGSGFKD</sequence>
<dbReference type="Gene3D" id="4.10.60.10">
    <property type="entry name" value="Zinc finger, CCHC-type"/>
    <property type="match status" value="1"/>
</dbReference>
<dbReference type="PROSITE" id="PS50158">
    <property type="entry name" value="ZF_CCHC"/>
    <property type="match status" value="2"/>
</dbReference>
<dbReference type="GO" id="GO:0008270">
    <property type="term" value="F:zinc ion binding"/>
    <property type="evidence" value="ECO:0007669"/>
    <property type="project" value="UniProtKB-KW"/>
</dbReference>
<dbReference type="SUPFAM" id="SSF57756">
    <property type="entry name" value="Retrovirus zinc finger-like domains"/>
    <property type="match status" value="1"/>
</dbReference>
<dbReference type="PANTHER" id="PTHR15503">
    <property type="entry name" value="LDOC1 RELATED"/>
    <property type="match status" value="1"/>
</dbReference>
<dbReference type="Pfam" id="PF00098">
    <property type="entry name" value="zf-CCHC"/>
    <property type="match status" value="2"/>
</dbReference>
<dbReference type="SMART" id="SM00343">
    <property type="entry name" value="ZnF_C2HC"/>
    <property type="match status" value="2"/>
</dbReference>
<name>A0AAD8NKJ7_TARER</name>
<feature type="compositionally biased region" description="Polar residues" evidence="2">
    <location>
        <begin position="252"/>
        <end position="264"/>
    </location>
</feature>
<feature type="compositionally biased region" description="Low complexity" evidence="2">
    <location>
        <begin position="272"/>
        <end position="284"/>
    </location>
</feature>
<dbReference type="GO" id="GO:0003676">
    <property type="term" value="F:nucleic acid binding"/>
    <property type="evidence" value="ECO:0007669"/>
    <property type="project" value="InterPro"/>
</dbReference>
<dbReference type="Proteomes" id="UP001229421">
    <property type="component" value="Unassembled WGS sequence"/>
</dbReference>
<evidence type="ECO:0000259" key="3">
    <source>
        <dbReference type="PROSITE" id="PS50158"/>
    </source>
</evidence>
<evidence type="ECO:0000256" key="1">
    <source>
        <dbReference type="PROSITE-ProRule" id="PRU00047"/>
    </source>
</evidence>
<reference evidence="4" key="1">
    <citation type="journal article" date="2023" name="bioRxiv">
        <title>Improved chromosome-level genome assembly for marigold (Tagetes erecta).</title>
        <authorList>
            <person name="Jiang F."/>
            <person name="Yuan L."/>
            <person name="Wang S."/>
            <person name="Wang H."/>
            <person name="Xu D."/>
            <person name="Wang A."/>
            <person name="Fan W."/>
        </authorList>
    </citation>
    <scope>NUCLEOTIDE SEQUENCE</scope>
    <source>
        <strain evidence="4">WSJ</strain>
        <tissue evidence="4">Leaf</tissue>
    </source>
</reference>
<dbReference type="AlphaFoldDB" id="A0AAD8NKJ7"/>
<dbReference type="EMBL" id="JAUHHV010000007">
    <property type="protein sequence ID" value="KAK1419370.1"/>
    <property type="molecule type" value="Genomic_DNA"/>
</dbReference>
<keyword evidence="5" id="KW-1185">Reference proteome</keyword>
<dbReference type="InterPro" id="IPR032567">
    <property type="entry name" value="RTL1-rel"/>
</dbReference>
<gene>
    <name evidence="4" type="ORF">QVD17_28536</name>
</gene>
<dbReference type="InterPro" id="IPR036875">
    <property type="entry name" value="Znf_CCHC_sf"/>
</dbReference>
<keyword evidence="1" id="KW-0863">Zinc-finger</keyword>
<accession>A0AAD8NKJ7</accession>
<dbReference type="InterPro" id="IPR001878">
    <property type="entry name" value="Znf_CCHC"/>
</dbReference>
<dbReference type="Pfam" id="PF03732">
    <property type="entry name" value="Retrotrans_gag"/>
    <property type="match status" value="1"/>
</dbReference>
<evidence type="ECO:0000313" key="5">
    <source>
        <dbReference type="Proteomes" id="UP001229421"/>
    </source>
</evidence>
<feature type="domain" description="CCHC-type" evidence="3">
    <location>
        <begin position="345"/>
        <end position="360"/>
    </location>
</feature>